<dbReference type="RefSeq" id="WP_216863057.1">
    <property type="nucleotide sequence ID" value="NZ_JADOER010000015.1"/>
</dbReference>
<dbReference type="EMBL" id="JADOER010000015">
    <property type="protein sequence ID" value="MBT9313617.1"/>
    <property type="molecule type" value="Genomic_DNA"/>
</dbReference>
<dbReference type="Pfam" id="PF13785">
    <property type="entry name" value="DUF4178"/>
    <property type="match status" value="1"/>
</dbReference>
<proteinExistence type="predicted"/>
<dbReference type="InterPro" id="IPR025235">
    <property type="entry name" value="DUF4178"/>
</dbReference>
<evidence type="ECO:0000313" key="2">
    <source>
        <dbReference type="EMBL" id="MBT9313617.1"/>
    </source>
</evidence>
<sequence>MFIVYCALIVLIVGIGIFLFMRQQQAVPAQTGAPSKQRTLFDLQLGDIVQYQGNDWVVEGQLIYEQDGFTWQEYLLQDGGTRVWLSVEEDDWLEVALMTPTKALTISTPEPPKELEFQGETYRCTESGTAQMTRIRANQRPTVEQCRFFEYEGPNEKLLSIENWSGEFEVTVGKAIQPRDITILPGDGQSVHNADMG</sequence>
<evidence type="ECO:0000313" key="3">
    <source>
        <dbReference type="Proteomes" id="UP001196661"/>
    </source>
</evidence>
<name>A0ABS5Y702_9CYAN</name>
<comment type="caution">
    <text evidence="2">The sequence shown here is derived from an EMBL/GenBank/DDBJ whole genome shotgun (WGS) entry which is preliminary data.</text>
</comment>
<protein>
    <submittedName>
        <fullName evidence="2">DUF4178 domain-containing protein</fullName>
    </submittedName>
</protein>
<accession>A0ABS5Y702</accession>
<evidence type="ECO:0000259" key="1">
    <source>
        <dbReference type="Pfam" id="PF13785"/>
    </source>
</evidence>
<organism evidence="2 3">
    <name type="scientific">Leptothoe kymatousa TAU-MAC 1615</name>
    <dbReference type="NCBI Taxonomy" id="2364775"/>
    <lineage>
        <taxon>Bacteria</taxon>
        <taxon>Bacillati</taxon>
        <taxon>Cyanobacteriota</taxon>
        <taxon>Cyanophyceae</taxon>
        <taxon>Nodosilineales</taxon>
        <taxon>Cymatolegaceae</taxon>
        <taxon>Leptothoe</taxon>
        <taxon>Leptothoe kymatousa</taxon>
    </lineage>
</organism>
<dbReference type="Proteomes" id="UP001196661">
    <property type="component" value="Unassembled WGS sequence"/>
</dbReference>
<gene>
    <name evidence="2" type="ORF">IXB28_15495</name>
</gene>
<feature type="domain" description="DUF4178" evidence="1">
    <location>
        <begin position="44"/>
        <end position="178"/>
    </location>
</feature>
<reference evidence="2 3" key="1">
    <citation type="journal article" date="2021" name="Mar. Drugs">
        <title>Genome Reduction and Secondary Metabolism of the Marine Sponge-Associated Cyanobacterium Leptothoe.</title>
        <authorList>
            <person name="Konstantinou D."/>
            <person name="Popin R.V."/>
            <person name="Fewer D.P."/>
            <person name="Sivonen K."/>
            <person name="Gkelis S."/>
        </authorList>
    </citation>
    <scope>NUCLEOTIDE SEQUENCE [LARGE SCALE GENOMIC DNA]</scope>
    <source>
        <strain evidence="2 3">TAU-MAC 1615</strain>
    </source>
</reference>
<keyword evidence="3" id="KW-1185">Reference proteome</keyword>